<dbReference type="GeneID" id="100183586"/>
<dbReference type="EMBL" id="EAAA01002231">
    <property type="status" value="NOT_ANNOTATED_CDS"/>
    <property type="molecule type" value="Genomic_DNA"/>
</dbReference>
<dbReference type="HOGENOM" id="CLU_1015481_0_0_1"/>
<evidence type="ECO:0000313" key="4">
    <source>
        <dbReference type="Proteomes" id="UP000008144"/>
    </source>
</evidence>
<keyword evidence="2" id="KW-0472">Membrane</keyword>
<evidence type="ECO:0000313" key="3">
    <source>
        <dbReference type="Ensembl" id="ENSCINP00000018720.3"/>
    </source>
</evidence>
<dbReference type="RefSeq" id="XP_002130321.1">
    <property type="nucleotide sequence ID" value="XM_002130285.5"/>
</dbReference>
<dbReference type="Ensembl" id="ENSCINT00000018720.3">
    <property type="protein sequence ID" value="ENSCINP00000018720.3"/>
    <property type="gene ID" value="ENSCING00000009209.3"/>
</dbReference>
<reference evidence="3" key="2">
    <citation type="journal article" date="2008" name="Genome Biol.">
        <title>Improved genome assembly and evidence-based global gene model set for the chordate Ciona intestinalis: new insight into intron and operon populations.</title>
        <authorList>
            <person name="Satou Y."/>
            <person name="Mineta K."/>
            <person name="Ogasawara M."/>
            <person name="Sasakura Y."/>
            <person name="Shoguchi E."/>
            <person name="Ueno K."/>
            <person name="Yamada L."/>
            <person name="Matsumoto J."/>
            <person name="Wasserscheid J."/>
            <person name="Dewar K."/>
            <person name="Wiley G.B."/>
            <person name="Macmil S.L."/>
            <person name="Roe B.A."/>
            <person name="Zeller R.W."/>
            <person name="Hastings K.E."/>
            <person name="Lemaire P."/>
            <person name="Lindquist E."/>
            <person name="Endo T."/>
            <person name="Hotta K."/>
            <person name="Inaba K."/>
        </authorList>
    </citation>
    <scope>NUCLEOTIDE SEQUENCE [LARGE SCALE GENOMIC DNA]</scope>
    <source>
        <strain evidence="3">wild type</strain>
    </source>
</reference>
<dbReference type="InParanoid" id="F6WN62"/>
<dbReference type="Proteomes" id="UP000008144">
    <property type="component" value="Chromosome 5"/>
</dbReference>
<proteinExistence type="predicted"/>
<organism evidence="3 4">
    <name type="scientific">Ciona intestinalis</name>
    <name type="common">Transparent sea squirt</name>
    <name type="synonym">Ascidia intestinalis</name>
    <dbReference type="NCBI Taxonomy" id="7719"/>
    <lineage>
        <taxon>Eukaryota</taxon>
        <taxon>Metazoa</taxon>
        <taxon>Chordata</taxon>
        <taxon>Tunicata</taxon>
        <taxon>Ascidiacea</taxon>
        <taxon>Phlebobranchia</taxon>
        <taxon>Cionidae</taxon>
        <taxon>Ciona</taxon>
    </lineage>
</organism>
<keyword evidence="4" id="KW-1185">Reference proteome</keyword>
<accession>F6WN62</accession>
<evidence type="ECO:0000256" key="2">
    <source>
        <dbReference type="SAM" id="Phobius"/>
    </source>
</evidence>
<dbReference type="KEGG" id="cin:100183586"/>
<feature type="compositionally biased region" description="Basic and acidic residues" evidence="1">
    <location>
        <begin position="145"/>
        <end position="154"/>
    </location>
</feature>
<dbReference type="GeneTree" id="ENSGT00950000183144"/>
<reference evidence="3" key="4">
    <citation type="submission" date="2025-09" db="UniProtKB">
        <authorList>
            <consortium name="Ensembl"/>
        </authorList>
    </citation>
    <scope>IDENTIFICATION</scope>
</reference>
<gene>
    <name evidence="3" type="primary">LOC100183586</name>
</gene>
<feature type="region of interest" description="Disordered" evidence="1">
    <location>
        <begin position="102"/>
        <end position="274"/>
    </location>
</feature>
<reference evidence="3" key="3">
    <citation type="submission" date="2025-08" db="UniProtKB">
        <authorList>
            <consortium name="Ensembl"/>
        </authorList>
    </citation>
    <scope>IDENTIFICATION</scope>
</reference>
<feature type="compositionally biased region" description="Low complexity" evidence="1">
    <location>
        <begin position="219"/>
        <end position="228"/>
    </location>
</feature>
<sequence>MSRKTVHICAGQSMTSPDNGKLTCSLQGGINKCKLTCNSGTASQERIQCKRGYGWRPTHKLECKGSSVGVIIGVLIGGLAAVILIAIGYAKYNERKKARLAREAGETGNQEPASRPGKNLGVSNPAAHFPNVHDRPPMSSRHQAAARDWDDTKSTRSHRSHAPSVRSGIHGYDRPVPTAPVPQRTPRQNRSSGSGGQHHHQGYQMAAPAHEGYAPAPPAYSQMYQQQQHGGHGYDQGIPQYGYNQQPAAPIGYGGLHAQQDYGRPARGPYKVPI</sequence>
<reference evidence="4" key="1">
    <citation type="journal article" date="2002" name="Science">
        <title>The draft genome of Ciona intestinalis: insights into chordate and vertebrate origins.</title>
        <authorList>
            <person name="Dehal P."/>
            <person name="Satou Y."/>
            <person name="Campbell R.K."/>
            <person name="Chapman J."/>
            <person name="Degnan B."/>
            <person name="De Tomaso A."/>
            <person name="Davidson B."/>
            <person name="Di Gregorio A."/>
            <person name="Gelpke M."/>
            <person name="Goodstein D.M."/>
            <person name="Harafuji N."/>
            <person name="Hastings K.E."/>
            <person name="Ho I."/>
            <person name="Hotta K."/>
            <person name="Huang W."/>
            <person name="Kawashima T."/>
            <person name="Lemaire P."/>
            <person name="Martinez D."/>
            <person name="Meinertzhagen I.A."/>
            <person name="Necula S."/>
            <person name="Nonaka M."/>
            <person name="Putnam N."/>
            <person name="Rash S."/>
            <person name="Saiga H."/>
            <person name="Satake M."/>
            <person name="Terry A."/>
            <person name="Yamada L."/>
            <person name="Wang H.G."/>
            <person name="Awazu S."/>
            <person name="Azumi K."/>
            <person name="Boore J."/>
            <person name="Branno M."/>
            <person name="Chin-Bow S."/>
            <person name="DeSantis R."/>
            <person name="Doyle S."/>
            <person name="Francino P."/>
            <person name="Keys D.N."/>
            <person name="Haga S."/>
            <person name="Hayashi H."/>
            <person name="Hino K."/>
            <person name="Imai K.S."/>
            <person name="Inaba K."/>
            <person name="Kano S."/>
            <person name="Kobayashi K."/>
            <person name="Kobayashi M."/>
            <person name="Lee B.I."/>
            <person name="Makabe K.W."/>
            <person name="Manohar C."/>
            <person name="Matassi G."/>
            <person name="Medina M."/>
            <person name="Mochizuki Y."/>
            <person name="Mount S."/>
            <person name="Morishita T."/>
            <person name="Miura S."/>
            <person name="Nakayama A."/>
            <person name="Nishizaka S."/>
            <person name="Nomoto H."/>
            <person name="Ohta F."/>
            <person name="Oishi K."/>
            <person name="Rigoutsos I."/>
            <person name="Sano M."/>
            <person name="Sasaki A."/>
            <person name="Sasakura Y."/>
            <person name="Shoguchi E."/>
            <person name="Shin-i T."/>
            <person name="Spagnuolo A."/>
            <person name="Stainier D."/>
            <person name="Suzuki M.M."/>
            <person name="Tassy O."/>
            <person name="Takatori N."/>
            <person name="Tokuoka M."/>
            <person name="Yagi K."/>
            <person name="Yoshizaki F."/>
            <person name="Wada S."/>
            <person name="Zhang C."/>
            <person name="Hyatt P.D."/>
            <person name="Larimer F."/>
            <person name="Detter C."/>
            <person name="Doggett N."/>
            <person name="Glavina T."/>
            <person name="Hawkins T."/>
            <person name="Richardson P."/>
            <person name="Lucas S."/>
            <person name="Kohara Y."/>
            <person name="Levine M."/>
            <person name="Satoh N."/>
            <person name="Rokhsar D.S."/>
        </authorList>
    </citation>
    <scope>NUCLEOTIDE SEQUENCE [LARGE SCALE GENOMIC DNA]</scope>
</reference>
<dbReference type="OMA" id="WRPTHKL"/>
<evidence type="ECO:0000256" key="1">
    <source>
        <dbReference type="SAM" id="MobiDB-lite"/>
    </source>
</evidence>
<protein>
    <submittedName>
        <fullName evidence="3">Uncharacterized LOC100183586</fullName>
    </submittedName>
</protein>
<feature type="transmembrane region" description="Helical" evidence="2">
    <location>
        <begin position="68"/>
        <end position="90"/>
    </location>
</feature>
<name>F6WN62_CIOIN</name>
<dbReference type="AlphaFoldDB" id="F6WN62"/>
<keyword evidence="2" id="KW-0812">Transmembrane</keyword>
<keyword evidence="2" id="KW-1133">Transmembrane helix</keyword>
<accession>A0A1W2WKT0</accession>